<dbReference type="Proteomes" id="UP000007488">
    <property type="component" value="Chromosome"/>
</dbReference>
<dbReference type="KEGG" id="sgy:Sgly_0284"/>
<protein>
    <submittedName>
        <fullName evidence="1">Uncharacterized protein</fullName>
    </submittedName>
</protein>
<evidence type="ECO:0000313" key="1">
    <source>
        <dbReference type="EMBL" id="ADY54653.1"/>
    </source>
</evidence>
<evidence type="ECO:0000313" key="2">
    <source>
        <dbReference type="Proteomes" id="UP000007488"/>
    </source>
</evidence>
<dbReference type="EMBL" id="CP002547">
    <property type="protein sequence ID" value="ADY54653.1"/>
    <property type="molecule type" value="Genomic_DNA"/>
</dbReference>
<organism evidence="1 2">
    <name type="scientific">Syntrophobotulus glycolicus (strain DSM 8271 / FlGlyR)</name>
    <dbReference type="NCBI Taxonomy" id="645991"/>
    <lineage>
        <taxon>Bacteria</taxon>
        <taxon>Bacillati</taxon>
        <taxon>Bacillota</taxon>
        <taxon>Clostridia</taxon>
        <taxon>Eubacteriales</taxon>
        <taxon>Desulfitobacteriaceae</taxon>
        <taxon>Syntrophobotulus</taxon>
    </lineage>
</organism>
<reference evidence="2" key="2">
    <citation type="submission" date="2011-02" db="EMBL/GenBank/DDBJ databases">
        <title>The complete genome of Syntrophobotulus glycolicus DSM 8271.</title>
        <authorList>
            <person name="Lucas S."/>
            <person name="Copeland A."/>
            <person name="Lapidus A."/>
            <person name="Bruce D."/>
            <person name="Goodwin L."/>
            <person name="Pitluck S."/>
            <person name="Kyrpides N."/>
            <person name="Mavromatis K."/>
            <person name="Pagani I."/>
            <person name="Ivanova N."/>
            <person name="Mikhailova N."/>
            <person name="Chertkov O."/>
            <person name="Held B."/>
            <person name="Detter J.C."/>
            <person name="Tapia R."/>
            <person name="Han C."/>
            <person name="Land M."/>
            <person name="Hauser L."/>
            <person name="Markowitz V."/>
            <person name="Cheng J.-F."/>
            <person name="Hugenholtz P."/>
            <person name="Woyke T."/>
            <person name="Wu D."/>
            <person name="Spring S."/>
            <person name="Schroeder M."/>
            <person name="Brambilla E."/>
            <person name="Klenk H.-P."/>
            <person name="Eisen J.A."/>
        </authorList>
    </citation>
    <scope>NUCLEOTIDE SEQUENCE [LARGE SCALE GENOMIC DNA]</scope>
    <source>
        <strain evidence="2">DSM 8271 / FlGlyR</strain>
    </source>
</reference>
<name>F0SWW3_SYNGF</name>
<accession>F0SWW3</accession>
<dbReference type="AlphaFoldDB" id="F0SWW3"/>
<keyword evidence="2" id="KW-1185">Reference proteome</keyword>
<sequence>MLSKFKHIVALLLALILTFGTLLSAIAGEISTSEPT</sequence>
<dbReference type="STRING" id="645991.Sgly_0284"/>
<reference evidence="1 2" key="1">
    <citation type="journal article" date="2011" name="Stand. Genomic Sci.">
        <title>Complete genome sequence of Syntrophobotulus glycolicus type strain (FlGlyR).</title>
        <authorList>
            <person name="Han C."/>
            <person name="Mwirichia R."/>
            <person name="Chertkov O."/>
            <person name="Held B."/>
            <person name="Lapidus A."/>
            <person name="Nolan M."/>
            <person name="Lucas S."/>
            <person name="Hammon N."/>
            <person name="Deshpande S."/>
            <person name="Cheng J.F."/>
            <person name="Tapia R."/>
            <person name="Goodwin L."/>
            <person name="Pitluck S."/>
            <person name="Huntemann M."/>
            <person name="Liolios K."/>
            <person name="Ivanova N."/>
            <person name="Pagani I."/>
            <person name="Mavromatis K."/>
            <person name="Ovchinikova G."/>
            <person name="Pati A."/>
            <person name="Chen A."/>
            <person name="Palaniappan K."/>
            <person name="Land M."/>
            <person name="Hauser L."/>
            <person name="Brambilla E.M."/>
            <person name="Rohde M."/>
            <person name="Spring S."/>
            <person name="Sikorski J."/>
            <person name="Goker M."/>
            <person name="Woyke T."/>
            <person name="Bristow J."/>
            <person name="Eisen J.A."/>
            <person name="Markowitz V."/>
            <person name="Hugenholtz P."/>
            <person name="Kyrpides N.C."/>
            <person name="Klenk H.P."/>
            <person name="Detter J.C."/>
        </authorList>
    </citation>
    <scope>NUCLEOTIDE SEQUENCE [LARGE SCALE GENOMIC DNA]</scope>
    <source>
        <strain evidence="2">DSM 8271 / FlGlyR</strain>
    </source>
</reference>
<gene>
    <name evidence="1" type="ordered locus">Sgly_0284</name>
</gene>
<proteinExistence type="predicted"/>
<dbReference type="HOGENOM" id="CLU_3358958_0_0_9"/>